<dbReference type="STRING" id="45286.A0A0X8HSF0"/>
<dbReference type="Gene3D" id="3.30.40.10">
    <property type="entry name" value="Zinc/RING finger domain, C3HC4 (zinc finger)"/>
    <property type="match status" value="1"/>
</dbReference>
<evidence type="ECO:0000256" key="2">
    <source>
        <dbReference type="ARBA" id="ARBA00004718"/>
    </source>
</evidence>
<evidence type="ECO:0000256" key="1">
    <source>
        <dbReference type="ARBA" id="ARBA00004123"/>
    </source>
</evidence>
<organism evidence="14 15">
    <name type="scientific">Eremothecium sinecaudum</name>
    <dbReference type="NCBI Taxonomy" id="45286"/>
    <lineage>
        <taxon>Eukaryota</taxon>
        <taxon>Fungi</taxon>
        <taxon>Dikarya</taxon>
        <taxon>Ascomycota</taxon>
        <taxon>Saccharomycotina</taxon>
        <taxon>Saccharomycetes</taxon>
        <taxon>Saccharomycetales</taxon>
        <taxon>Saccharomycetaceae</taxon>
        <taxon>Eremothecium</taxon>
    </lineage>
</organism>
<keyword evidence="4" id="KW-0808">Transferase</keyword>
<dbReference type="GO" id="GO:0016567">
    <property type="term" value="P:protein ubiquitination"/>
    <property type="evidence" value="ECO:0007669"/>
    <property type="project" value="InterPro"/>
</dbReference>
<keyword evidence="15" id="KW-1185">Reference proteome</keyword>
<dbReference type="InterPro" id="IPR026846">
    <property type="entry name" value="Nse2(Mms21)"/>
</dbReference>
<dbReference type="PROSITE" id="PS51698">
    <property type="entry name" value="U_BOX"/>
    <property type="match status" value="1"/>
</dbReference>
<evidence type="ECO:0000259" key="12">
    <source>
        <dbReference type="PROSITE" id="PS51044"/>
    </source>
</evidence>
<protein>
    <submittedName>
        <fullName evidence="14">HDL124Cp</fullName>
    </submittedName>
</protein>
<dbReference type="PANTHER" id="PTHR21330:SF1">
    <property type="entry name" value="E3 SUMO-PROTEIN LIGASE NSE2"/>
    <property type="match status" value="1"/>
</dbReference>
<dbReference type="EMBL" id="CP014244">
    <property type="protein sequence ID" value="AMD20620.1"/>
    <property type="molecule type" value="Genomic_DNA"/>
</dbReference>
<dbReference type="Pfam" id="PF11789">
    <property type="entry name" value="zf-Nse"/>
    <property type="match status" value="1"/>
</dbReference>
<dbReference type="PROSITE" id="PS51044">
    <property type="entry name" value="ZF_SP_RING"/>
    <property type="match status" value="1"/>
</dbReference>
<dbReference type="OrthoDB" id="756301at2759"/>
<dbReference type="GO" id="GO:0000724">
    <property type="term" value="P:double-strand break repair via homologous recombination"/>
    <property type="evidence" value="ECO:0007669"/>
    <property type="project" value="InterPro"/>
</dbReference>
<dbReference type="GO" id="GO:0061665">
    <property type="term" value="F:SUMO ligase activity"/>
    <property type="evidence" value="ECO:0007669"/>
    <property type="project" value="TreeGrafter"/>
</dbReference>
<keyword evidence="7" id="KW-0833">Ubl conjugation pathway</keyword>
<evidence type="ECO:0000259" key="13">
    <source>
        <dbReference type="PROSITE" id="PS51698"/>
    </source>
</evidence>
<evidence type="ECO:0000256" key="5">
    <source>
        <dbReference type="ARBA" id="ARBA00022723"/>
    </source>
</evidence>
<keyword evidence="5" id="KW-0479">Metal-binding</keyword>
<name>A0A0X8HSF0_9SACH</name>
<dbReference type="GO" id="GO:0008270">
    <property type="term" value="F:zinc ion binding"/>
    <property type="evidence" value="ECO:0007669"/>
    <property type="project" value="UniProtKB-KW"/>
</dbReference>
<evidence type="ECO:0000313" key="14">
    <source>
        <dbReference type="EMBL" id="AMD20620.1"/>
    </source>
</evidence>
<evidence type="ECO:0000313" key="15">
    <source>
        <dbReference type="Proteomes" id="UP000243052"/>
    </source>
</evidence>
<keyword evidence="9" id="KW-0539">Nucleus</keyword>
<dbReference type="SMART" id="SM00504">
    <property type="entry name" value="Ubox"/>
    <property type="match status" value="1"/>
</dbReference>
<dbReference type="Gene3D" id="1.20.120.1010">
    <property type="match status" value="1"/>
</dbReference>
<dbReference type="InterPro" id="IPR013083">
    <property type="entry name" value="Znf_RING/FYVE/PHD"/>
</dbReference>
<dbReference type="InterPro" id="IPR004181">
    <property type="entry name" value="Znf_MIZ"/>
</dbReference>
<dbReference type="RefSeq" id="XP_017987616.1">
    <property type="nucleotide sequence ID" value="XM_018131806.1"/>
</dbReference>
<comment type="pathway">
    <text evidence="2">Protein modification; protein sumoylation.</text>
</comment>
<sequence>MNFVPEFLPLHPDVSREFHGLGLKPCGDVIKDIEDQFIGTLTQMVKEMPEDQAKDIIKMLEEQYEQLLMIYSQMESQRTLLQKAKVEYKQKSEECAPVTLENWDQYRLKSLTAPSLEHTYRELKSNERSLPKTPSDNQMRQLFFALPYIWENPTAMIPDNANEAQEEEELRFSGGNIELTCPISFQPFTKPMISRKCGHVFDKPALERFLQKETKTCPQAACGQHVSIKDFVPDLIMQFRCLISEVRGPQTRNNTSDQGNVVD</sequence>
<dbReference type="InterPro" id="IPR003613">
    <property type="entry name" value="Ubox_domain"/>
</dbReference>
<evidence type="ECO:0000256" key="3">
    <source>
        <dbReference type="ARBA" id="ARBA00008212"/>
    </source>
</evidence>
<keyword evidence="8" id="KW-0862">Zinc</keyword>
<feature type="coiled-coil region" evidence="11">
    <location>
        <begin position="57"/>
        <end position="94"/>
    </location>
</feature>
<dbReference type="GO" id="GO:0016925">
    <property type="term" value="P:protein sumoylation"/>
    <property type="evidence" value="ECO:0007669"/>
    <property type="project" value="UniProtKB-UniPathway"/>
</dbReference>
<comment type="subcellular location">
    <subcellularLocation>
        <location evidence="1">Nucleus</location>
    </subcellularLocation>
</comment>
<feature type="domain" description="U-box" evidence="13">
    <location>
        <begin position="174"/>
        <end position="256"/>
    </location>
</feature>
<dbReference type="GO" id="GO:0005634">
    <property type="term" value="C:nucleus"/>
    <property type="evidence" value="ECO:0007669"/>
    <property type="project" value="UniProtKB-SubCell"/>
</dbReference>
<keyword evidence="6 10" id="KW-0863">Zinc-finger</keyword>
<evidence type="ECO:0000256" key="7">
    <source>
        <dbReference type="ARBA" id="ARBA00022786"/>
    </source>
</evidence>
<proteinExistence type="inferred from homology"/>
<dbReference type="GeneID" id="28723874"/>
<dbReference type="UniPathway" id="UPA00886"/>
<comment type="similarity">
    <text evidence="3">Belongs to the NSE2 family.</text>
</comment>
<dbReference type="InterPro" id="IPR054753">
    <property type="entry name" value="MMS21_N"/>
</dbReference>
<dbReference type="AlphaFoldDB" id="A0A0X8HSF0"/>
<dbReference type="GO" id="GO:0030915">
    <property type="term" value="C:Smc5-Smc6 complex"/>
    <property type="evidence" value="ECO:0007669"/>
    <property type="project" value="InterPro"/>
</dbReference>
<evidence type="ECO:0000256" key="8">
    <source>
        <dbReference type="ARBA" id="ARBA00022833"/>
    </source>
</evidence>
<reference evidence="14 15" key="1">
    <citation type="submission" date="2016-01" db="EMBL/GenBank/DDBJ databases">
        <title>Genome sequence of the yeast Holleya sinecauda.</title>
        <authorList>
            <person name="Dietrich F.S."/>
        </authorList>
    </citation>
    <scope>NUCLEOTIDE SEQUENCE [LARGE SCALE GENOMIC DNA]</scope>
    <source>
        <strain evidence="14 15">ATCC 58844</strain>
    </source>
</reference>
<dbReference type="Proteomes" id="UP000243052">
    <property type="component" value="Chromosome iv"/>
</dbReference>
<evidence type="ECO:0000256" key="6">
    <source>
        <dbReference type="ARBA" id="ARBA00022771"/>
    </source>
</evidence>
<accession>A0A0X8HSF0</accession>
<gene>
    <name evidence="14" type="ORF">AW171_hschr42521</name>
</gene>
<evidence type="ECO:0000256" key="4">
    <source>
        <dbReference type="ARBA" id="ARBA00022679"/>
    </source>
</evidence>
<dbReference type="SUPFAM" id="SSF57850">
    <property type="entry name" value="RING/U-box"/>
    <property type="match status" value="1"/>
</dbReference>
<dbReference type="PANTHER" id="PTHR21330">
    <property type="entry name" value="E3 SUMO-PROTEIN LIGASE NSE2"/>
    <property type="match status" value="1"/>
</dbReference>
<evidence type="ECO:0000256" key="9">
    <source>
        <dbReference type="ARBA" id="ARBA00023242"/>
    </source>
</evidence>
<dbReference type="Pfam" id="PF22326">
    <property type="entry name" value="MMS21_N"/>
    <property type="match status" value="1"/>
</dbReference>
<keyword evidence="11" id="KW-0175">Coiled coil</keyword>
<dbReference type="GO" id="GO:0004842">
    <property type="term" value="F:ubiquitin-protein transferase activity"/>
    <property type="evidence" value="ECO:0007669"/>
    <property type="project" value="InterPro"/>
</dbReference>
<evidence type="ECO:0000256" key="11">
    <source>
        <dbReference type="SAM" id="Coils"/>
    </source>
</evidence>
<dbReference type="CDD" id="cd16651">
    <property type="entry name" value="SPL-RING_NSE2"/>
    <property type="match status" value="1"/>
</dbReference>
<feature type="domain" description="SP-RING-type" evidence="12">
    <location>
        <begin position="166"/>
        <end position="246"/>
    </location>
</feature>
<evidence type="ECO:0000256" key="10">
    <source>
        <dbReference type="PROSITE-ProRule" id="PRU00452"/>
    </source>
</evidence>